<reference evidence="1 2" key="1">
    <citation type="submission" date="2019-12" db="EMBL/GenBank/DDBJ databases">
        <title>Deinococcus sp. HMF7620 Genome sequencing and assembly.</title>
        <authorList>
            <person name="Kang H."/>
            <person name="Kim H."/>
            <person name="Joh K."/>
        </authorList>
    </citation>
    <scope>NUCLEOTIDE SEQUENCE [LARGE SCALE GENOMIC DNA]</scope>
    <source>
        <strain evidence="1 2">HMF7620</strain>
    </source>
</reference>
<organism evidence="1 2">
    <name type="scientific">Deinococcus arboris</name>
    <dbReference type="NCBI Taxonomy" id="2682977"/>
    <lineage>
        <taxon>Bacteria</taxon>
        <taxon>Thermotogati</taxon>
        <taxon>Deinococcota</taxon>
        <taxon>Deinococci</taxon>
        <taxon>Deinococcales</taxon>
        <taxon>Deinococcaceae</taxon>
        <taxon>Deinococcus</taxon>
    </lineage>
</organism>
<proteinExistence type="predicted"/>
<sequence length="65" mass="7054">MSPDDIGLDLEAAYNSATPEEVAALLRVRATLAELDEHGPNADLEARLRVERDALRALGLNPEEV</sequence>
<keyword evidence="2" id="KW-1185">Reference proteome</keyword>
<gene>
    <name evidence="1" type="ORF">GO986_16495</name>
</gene>
<protein>
    <submittedName>
        <fullName evidence="1">Uncharacterized protein</fullName>
    </submittedName>
</protein>
<accession>A0A7C9IDI2</accession>
<evidence type="ECO:0000313" key="2">
    <source>
        <dbReference type="Proteomes" id="UP000483286"/>
    </source>
</evidence>
<comment type="caution">
    <text evidence="1">The sequence shown here is derived from an EMBL/GenBank/DDBJ whole genome shotgun (WGS) entry which is preliminary data.</text>
</comment>
<name>A0A7C9IDI2_9DEIO</name>
<dbReference type="Proteomes" id="UP000483286">
    <property type="component" value="Unassembled WGS sequence"/>
</dbReference>
<dbReference type="RefSeq" id="WP_157460405.1">
    <property type="nucleotide sequence ID" value="NZ_WQLB01000026.1"/>
</dbReference>
<dbReference type="EMBL" id="WQLB01000026">
    <property type="protein sequence ID" value="MVN88346.1"/>
    <property type="molecule type" value="Genomic_DNA"/>
</dbReference>
<dbReference type="AlphaFoldDB" id="A0A7C9IDI2"/>
<evidence type="ECO:0000313" key="1">
    <source>
        <dbReference type="EMBL" id="MVN88346.1"/>
    </source>
</evidence>